<comment type="caution">
    <text evidence="2">The sequence shown here is derived from an EMBL/GenBank/DDBJ whole genome shotgun (WGS) entry which is preliminary data.</text>
</comment>
<dbReference type="AlphaFoldDB" id="A0A9P9DPN8"/>
<dbReference type="Proteomes" id="UP000700596">
    <property type="component" value="Unassembled WGS sequence"/>
</dbReference>
<feature type="signal peptide" evidence="1">
    <location>
        <begin position="1"/>
        <end position="20"/>
    </location>
</feature>
<sequence>MQFNIQSSLLAAILAASVFGAAVPEVIAPTSTSVADAQPTGEGQRFAASAVNLITVCKNTKFGSCRSFAGDTNRCCQYADYIIYSDDLPSDWNDKASSVRAFPGFYCYIYMDFGCGGYRGGPVQDDNAHDDLGKHGWNDKTSSYLCLSR</sequence>
<dbReference type="Gene3D" id="2.60.20.10">
    <property type="entry name" value="Crystallins"/>
    <property type="match status" value="1"/>
</dbReference>
<proteinExistence type="predicted"/>
<feature type="chain" id="PRO_5040326573" evidence="1">
    <location>
        <begin position="21"/>
        <end position="149"/>
    </location>
</feature>
<protein>
    <submittedName>
        <fullName evidence="2">Uncharacterized protein</fullName>
    </submittedName>
</protein>
<dbReference type="OrthoDB" id="2910287at2759"/>
<keyword evidence="3" id="KW-1185">Reference proteome</keyword>
<gene>
    <name evidence="2" type="ORF">B0J11DRAFT_507703</name>
</gene>
<name>A0A9P9DPN8_9PLEO</name>
<organism evidence="2 3">
    <name type="scientific">Dendryphion nanum</name>
    <dbReference type="NCBI Taxonomy" id="256645"/>
    <lineage>
        <taxon>Eukaryota</taxon>
        <taxon>Fungi</taxon>
        <taxon>Dikarya</taxon>
        <taxon>Ascomycota</taxon>
        <taxon>Pezizomycotina</taxon>
        <taxon>Dothideomycetes</taxon>
        <taxon>Pleosporomycetidae</taxon>
        <taxon>Pleosporales</taxon>
        <taxon>Torulaceae</taxon>
        <taxon>Dendryphion</taxon>
    </lineage>
</organism>
<evidence type="ECO:0000313" key="2">
    <source>
        <dbReference type="EMBL" id="KAH7122744.1"/>
    </source>
</evidence>
<dbReference type="EMBL" id="JAGMWT010000009">
    <property type="protein sequence ID" value="KAH7122744.1"/>
    <property type="molecule type" value="Genomic_DNA"/>
</dbReference>
<reference evidence="2" key="1">
    <citation type="journal article" date="2021" name="Nat. Commun.">
        <title>Genetic determinants of endophytism in the Arabidopsis root mycobiome.</title>
        <authorList>
            <person name="Mesny F."/>
            <person name="Miyauchi S."/>
            <person name="Thiergart T."/>
            <person name="Pickel B."/>
            <person name="Atanasova L."/>
            <person name="Karlsson M."/>
            <person name="Huettel B."/>
            <person name="Barry K.W."/>
            <person name="Haridas S."/>
            <person name="Chen C."/>
            <person name="Bauer D."/>
            <person name="Andreopoulos W."/>
            <person name="Pangilinan J."/>
            <person name="LaButti K."/>
            <person name="Riley R."/>
            <person name="Lipzen A."/>
            <person name="Clum A."/>
            <person name="Drula E."/>
            <person name="Henrissat B."/>
            <person name="Kohler A."/>
            <person name="Grigoriev I.V."/>
            <person name="Martin F.M."/>
            <person name="Hacquard S."/>
        </authorList>
    </citation>
    <scope>NUCLEOTIDE SEQUENCE</scope>
    <source>
        <strain evidence="2">MPI-CAGE-CH-0243</strain>
    </source>
</reference>
<accession>A0A9P9DPN8</accession>
<keyword evidence="1" id="KW-0732">Signal</keyword>
<evidence type="ECO:0000313" key="3">
    <source>
        <dbReference type="Proteomes" id="UP000700596"/>
    </source>
</evidence>
<evidence type="ECO:0000256" key="1">
    <source>
        <dbReference type="SAM" id="SignalP"/>
    </source>
</evidence>